<comment type="catalytic activity">
    <reaction evidence="1 16">
        <text>a 1,2-diacyl-sn-glycero-3-phosphate + CTP + H(+) = a CDP-1,2-diacyl-sn-glycerol + diphosphate</text>
        <dbReference type="Rhea" id="RHEA:16229"/>
        <dbReference type="ChEBI" id="CHEBI:15378"/>
        <dbReference type="ChEBI" id="CHEBI:33019"/>
        <dbReference type="ChEBI" id="CHEBI:37563"/>
        <dbReference type="ChEBI" id="CHEBI:58332"/>
        <dbReference type="ChEBI" id="CHEBI:58608"/>
        <dbReference type="EC" id="2.7.7.41"/>
    </reaction>
</comment>
<evidence type="ECO:0000256" key="12">
    <source>
        <dbReference type="ARBA" id="ARBA00023098"/>
    </source>
</evidence>
<dbReference type="OrthoDB" id="10260889at2759"/>
<evidence type="ECO:0000256" key="6">
    <source>
        <dbReference type="ARBA" id="ARBA00012487"/>
    </source>
</evidence>
<keyword evidence="15 16" id="KW-1208">Phospholipid metabolism</keyword>
<feature type="transmembrane region" description="Helical" evidence="16">
    <location>
        <begin position="238"/>
        <end position="257"/>
    </location>
</feature>
<dbReference type="InParanoid" id="A0A2P6NNS7"/>
<keyword evidence="10 16" id="KW-0548">Nucleotidyltransferase</keyword>
<feature type="compositionally biased region" description="Basic and acidic residues" evidence="17">
    <location>
        <begin position="16"/>
        <end position="25"/>
    </location>
</feature>
<keyword evidence="9 16" id="KW-0812">Transmembrane</keyword>
<evidence type="ECO:0000256" key="11">
    <source>
        <dbReference type="ARBA" id="ARBA00022989"/>
    </source>
</evidence>
<evidence type="ECO:0000256" key="4">
    <source>
        <dbReference type="ARBA" id="ARBA00005189"/>
    </source>
</evidence>
<feature type="transmembrane region" description="Helical" evidence="16">
    <location>
        <begin position="193"/>
        <end position="217"/>
    </location>
</feature>
<keyword evidence="8 16" id="KW-0808">Transferase</keyword>
<keyword evidence="12 16" id="KW-0443">Lipid metabolism</keyword>
<dbReference type="FunCoup" id="A0A2P6NNS7">
    <property type="interactions" value="567"/>
</dbReference>
<evidence type="ECO:0000313" key="19">
    <source>
        <dbReference type="Proteomes" id="UP000241769"/>
    </source>
</evidence>
<evidence type="ECO:0000313" key="18">
    <source>
        <dbReference type="EMBL" id="PRP85613.1"/>
    </source>
</evidence>
<keyword evidence="11 16" id="KW-1133">Transmembrane helix</keyword>
<evidence type="ECO:0000256" key="14">
    <source>
        <dbReference type="ARBA" id="ARBA00023209"/>
    </source>
</evidence>
<dbReference type="PANTHER" id="PTHR13773:SF8">
    <property type="entry name" value="PHOSPHATIDATE CYTIDYLYLTRANSFERASE, PHOTORECEPTOR-SPECIFIC"/>
    <property type="match status" value="1"/>
</dbReference>
<dbReference type="PANTHER" id="PTHR13773">
    <property type="entry name" value="PHOSPHATIDATE CYTIDYLYLTRANSFERASE"/>
    <property type="match status" value="1"/>
</dbReference>
<dbReference type="GO" id="GO:0005789">
    <property type="term" value="C:endoplasmic reticulum membrane"/>
    <property type="evidence" value="ECO:0007669"/>
    <property type="project" value="TreeGrafter"/>
</dbReference>
<evidence type="ECO:0000256" key="8">
    <source>
        <dbReference type="ARBA" id="ARBA00022679"/>
    </source>
</evidence>
<dbReference type="UniPathway" id="UPA00557">
    <property type="reaction ID" value="UER00614"/>
</dbReference>
<organism evidence="18 19">
    <name type="scientific">Planoprotostelium fungivorum</name>
    <dbReference type="NCBI Taxonomy" id="1890364"/>
    <lineage>
        <taxon>Eukaryota</taxon>
        <taxon>Amoebozoa</taxon>
        <taxon>Evosea</taxon>
        <taxon>Variosea</taxon>
        <taxon>Cavosteliida</taxon>
        <taxon>Cavosteliaceae</taxon>
        <taxon>Planoprotostelium</taxon>
    </lineage>
</organism>
<keyword evidence="19" id="KW-1185">Reference proteome</keyword>
<evidence type="ECO:0000256" key="15">
    <source>
        <dbReference type="ARBA" id="ARBA00023264"/>
    </source>
</evidence>
<keyword evidence="13 16" id="KW-0472">Membrane</keyword>
<gene>
    <name evidence="18" type="ORF">PROFUN_06402</name>
</gene>
<evidence type="ECO:0000256" key="1">
    <source>
        <dbReference type="ARBA" id="ARBA00001698"/>
    </source>
</evidence>
<feature type="transmembrane region" description="Helical" evidence="16">
    <location>
        <begin position="100"/>
        <end position="117"/>
    </location>
</feature>
<evidence type="ECO:0000256" key="9">
    <source>
        <dbReference type="ARBA" id="ARBA00022692"/>
    </source>
</evidence>
<feature type="transmembrane region" description="Helical" evidence="16">
    <location>
        <begin position="137"/>
        <end position="157"/>
    </location>
</feature>
<keyword evidence="7 16" id="KW-0444">Lipid biosynthesis</keyword>
<dbReference type="InterPro" id="IPR016720">
    <property type="entry name" value="PC_Trfase_euk"/>
</dbReference>
<dbReference type="Pfam" id="PF01148">
    <property type="entry name" value="CTP_transf_1"/>
    <property type="match status" value="1"/>
</dbReference>
<reference evidence="18 19" key="1">
    <citation type="journal article" date="2018" name="Genome Biol. Evol.">
        <title>Multiple Roots of Fruiting Body Formation in Amoebozoa.</title>
        <authorList>
            <person name="Hillmann F."/>
            <person name="Forbes G."/>
            <person name="Novohradska S."/>
            <person name="Ferling I."/>
            <person name="Riege K."/>
            <person name="Groth M."/>
            <person name="Westermann M."/>
            <person name="Marz M."/>
            <person name="Spaller T."/>
            <person name="Winckler T."/>
            <person name="Schaap P."/>
            <person name="Glockner G."/>
        </authorList>
    </citation>
    <scope>NUCLEOTIDE SEQUENCE [LARGE SCALE GENOMIC DNA]</scope>
    <source>
        <strain evidence="18 19">Jena</strain>
    </source>
</reference>
<comment type="similarity">
    <text evidence="5 16">Belongs to the CDS family.</text>
</comment>
<evidence type="ECO:0000256" key="3">
    <source>
        <dbReference type="ARBA" id="ARBA00005119"/>
    </source>
</evidence>
<dbReference type="STRING" id="1890364.A0A2P6NNS7"/>
<sequence>MSDSTAESTLRQRKATNNEKAEEPKSVVVTPEDEAKKRADFWAKVKTRSIAGLLMIIVFAIIINSNHYVIAAFVVLIQFGIFREIIVIRYHEAKERKLRWYRLHQWYLFLSTLFWVYAPKSLPHLKFLPAAAFTLRYHLAISFGLYVIGFIGFVLQLRGKVLKYQLGQLTWTLMTLLLLLQSSTAITNITRGIIWFILPASLIICNDIMAYFCGLVAGRKFINRPLTSLSPNKTWEGFIGAFFWTLAIAFFLSDALARFQWMICPKNTDEGEDSFFYTLQCDPHPVFVPHTYALPDFISNTFGMSTIDLRPIQLHSMSFAFFASFIAPFGGFFASAIKRAYKIKDFDSMFPGHGGVTDRMDCQMIMQLFTHVYISTFIMPRASSDVEHIISLITALPEKEKLLLWRQLNGTSLVKSISL</sequence>
<keyword evidence="14 16" id="KW-0594">Phospholipid biosynthesis</keyword>
<evidence type="ECO:0000256" key="2">
    <source>
        <dbReference type="ARBA" id="ARBA00004141"/>
    </source>
</evidence>
<feature type="transmembrane region" description="Helical" evidence="16">
    <location>
        <begin position="45"/>
        <end position="63"/>
    </location>
</feature>
<feature type="region of interest" description="Disordered" evidence="17">
    <location>
        <begin position="1"/>
        <end position="29"/>
    </location>
</feature>
<proteinExistence type="inferred from homology"/>
<dbReference type="EC" id="2.7.7.41" evidence="6 16"/>
<feature type="transmembrane region" description="Helical" evidence="16">
    <location>
        <begin position="69"/>
        <end position="88"/>
    </location>
</feature>
<evidence type="ECO:0000256" key="5">
    <source>
        <dbReference type="ARBA" id="ARBA00010185"/>
    </source>
</evidence>
<accession>A0A2P6NNS7</accession>
<comment type="caution">
    <text evidence="18">The sequence shown here is derived from an EMBL/GenBank/DDBJ whole genome shotgun (WGS) entry which is preliminary data.</text>
</comment>
<feature type="transmembrane region" description="Helical" evidence="16">
    <location>
        <begin position="312"/>
        <end position="334"/>
    </location>
</feature>
<comment type="pathway">
    <text evidence="4">Lipid metabolism.</text>
</comment>
<dbReference type="GO" id="GO:0004605">
    <property type="term" value="F:phosphatidate cytidylyltransferase activity"/>
    <property type="evidence" value="ECO:0007669"/>
    <property type="project" value="UniProtKB-UniRule"/>
</dbReference>
<evidence type="ECO:0000256" key="7">
    <source>
        <dbReference type="ARBA" id="ARBA00022516"/>
    </source>
</evidence>
<dbReference type="GO" id="GO:0016024">
    <property type="term" value="P:CDP-diacylglycerol biosynthetic process"/>
    <property type="evidence" value="ECO:0007669"/>
    <property type="project" value="UniProtKB-UniRule"/>
</dbReference>
<dbReference type="AlphaFoldDB" id="A0A2P6NNS7"/>
<evidence type="ECO:0000256" key="17">
    <source>
        <dbReference type="SAM" id="MobiDB-lite"/>
    </source>
</evidence>
<feature type="transmembrane region" description="Helical" evidence="16">
    <location>
        <begin position="169"/>
        <end position="187"/>
    </location>
</feature>
<evidence type="ECO:0000256" key="16">
    <source>
        <dbReference type="PIRNR" id="PIRNR018269"/>
    </source>
</evidence>
<name>A0A2P6NNS7_9EUKA</name>
<comment type="subcellular location">
    <subcellularLocation>
        <location evidence="2">Membrane</location>
        <topology evidence="2">Multi-pass membrane protein</topology>
    </subcellularLocation>
</comment>
<dbReference type="Proteomes" id="UP000241769">
    <property type="component" value="Unassembled WGS sequence"/>
</dbReference>
<dbReference type="EMBL" id="MDYQ01000042">
    <property type="protein sequence ID" value="PRP85613.1"/>
    <property type="molecule type" value="Genomic_DNA"/>
</dbReference>
<dbReference type="PIRSF" id="PIRSF018269">
    <property type="entry name" value="PC_trans_euk"/>
    <property type="match status" value="1"/>
</dbReference>
<protein>
    <recommendedName>
        <fullName evidence="6 16">Phosphatidate cytidylyltransferase</fullName>
        <ecNumber evidence="6 16">2.7.7.41</ecNumber>
    </recommendedName>
</protein>
<comment type="pathway">
    <text evidence="3 16">Phospholipid metabolism; CDP-diacylglycerol biosynthesis; CDP-diacylglycerol from sn-glycerol 3-phosphate: step 3/3.</text>
</comment>
<evidence type="ECO:0000256" key="10">
    <source>
        <dbReference type="ARBA" id="ARBA00022695"/>
    </source>
</evidence>
<evidence type="ECO:0000256" key="13">
    <source>
        <dbReference type="ARBA" id="ARBA00023136"/>
    </source>
</evidence>